<feature type="transmembrane region" description="Helical" evidence="2">
    <location>
        <begin position="113"/>
        <end position="134"/>
    </location>
</feature>
<keyword evidence="2" id="KW-1133">Transmembrane helix</keyword>
<feature type="transmembrane region" description="Helical" evidence="2">
    <location>
        <begin position="444"/>
        <end position="461"/>
    </location>
</feature>
<dbReference type="AlphaFoldDB" id="A0A6H9WNH7"/>
<organism evidence="4 5">
    <name type="scientific">Pseudoclavibacter endophyticus</name>
    <dbReference type="NCBI Taxonomy" id="1778590"/>
    <lineage>
        <taxon>Bacteria</taxon>
        <taxon>Bacillati</taxon>
        <taxon>Actinomycetota</taxon>
        <taxon>Actinomycetes</taxon>
        <taxon>Micrococcales</taxon>
        <taxon>Microbacteriaceae</taxon>
        <taxon>Pseudoclavibacter</taxon>
    </lineage>
</organism>
<reference evidence="4 5" key="1">
    <citation type="submission" date="2019-09" db="EMBL/GenBank/DDBJ databases">
        <title>Phylogeny of genus Pseudoclavibacter and closely related genus.</title>
        <authorList>
            <person name="Li Y."/>
        </authorList>
    </citation>
    <scope>NUCLEOTIDE SEQUENCE [LARGE SCALE GENOMIC DNA]</scope>
    <source>
        <strain evidence="4 5">EGI 60007</strain>
    </source>
</reference>
<dbReference type="EMBL" id="WBJY01000001">
    <property type="protein sequence ID" value="KAB1649261.1"/>
    <property type="molecule type" value="Genomic_DNA"/>
</dbReference>
<dbReference type="Pfam" id="PF01757">
    <property type="entry name" value="Acyl_transf_3"/>
    <property type="match status" value="1"/>
</dbReference>
<keyword evidence="2" id="KW-0812">Transmembrane</keyword>
<feature type="transmembrane region" description="Helical" evidence="2">
    <location>
        <begin position="258"/>
        <end position="277"/>
    </location>
</feature>
<feature type="transmembrane region" description="Helical" evidence="2">
    <location>
        <begin position="169"/>
        <end position="188"/>
    </location>
</feature>
<sequence length="517" mass="53751">MMRASGRRRDACDIGRHRAPGGAPGRHDPVTRTERHMTLVSREPHAAQALRAERSGSAATASTPSRRDSTIDVARAWCLVVVVALHAMMVGVSVVGGAPLLENAMEGWGGFAAATWFVQVMPLFFVLGGASAMLHWRKLRRGQDAPGRDGGGVDAGAATRYVATRVPRLVVPALVAGIAVVAALTALLLLGVPGDLVAEAGFRMSQPLWFLGVYVLCSAAVPFLATAHRRAPGWTLGALIGAAVGVDALRHLTGVEAIGFANLLFVWLAVQQLGFFVADGTSARLPRRWLVPLAAAAFAGLALLCGVGVAPFDLLEALNPPSAVLIMLGVGQLLLFEAARPWLQAVHARGGVAAVVGWINARAMTIYSWHMLVLIGLAGGLLVTGWPLPAPLSTDWWATRPLWLVAVVAVVTVVVALAGRFEAKGRRPPSNGASAASAVASMRRVWFGGAVAAAGTLAVLVGSGSLLAWAIGATAWIVALLLVGARPRMSIHTAYRPGGPHRAPAARSSLGTAGLAR</sequence>
<keyword evidence="4" id="KW-0808">Transferase</keyword>
<gene>
    <name evidence="4" type="ORF">F8O04_03005</name>
</gene>
<evidence type="ECO:0000313" key="5">
    <source>
        <dbReference type="Proteomes" id="UP000431744"/>
    </source>
</evidence>
<evidence type="ECO:0000259" key="3">
    <source>
        <dbReference type="Pfam" id="PF01757"/>
    </source>
</evidence>
<feature type="transmembrane region" description="Helical" evidence="2">
    <location>
        <begin position="369"/>
        <end position="389"/>
    </location>
</feature>
<dbReference type="Proteomes" id="UP000431744">
    <property type="component" value="Unassembled WGS sequence"/>
</dbReference>
<evidence type="ECO:0000256" key="1">
    <source>
        <dbReference type="SAM" id="MobiDB-lite"/>
    </source>
</evidence>
<feature type="region of interest" description="Disordered" evidence="1">
    <location>
        <begin position="497"/>
        <end position="517"/>
    </location>
</feature>
<feature type="transmembrane region" description="Helical" evidence="2">
    <location>
        <begin position="467"/>
        <end position="485"/>
    </location>
</feature>
<feature type="transmembrane region" description="Helical" evidence="2">
    <location>
        <begin position="234"/>
        <end position="252"/>
    </location>
</feature>
<dbReference type="InterPro" id="IPR002656">
    <property type="entry name" value="Acyl_transf_3_dom"/>
</dbReference>
<feature type="transmembrane region" description="Helical" evidence="2">
    <location>
        <begin position="76"/>
        <end position="101"/>
    </location>
</feature>
<comment type="caution">
    <text evidence="4">The sequence shown here is derived from an EMBL/GenBank/DDBJ whole genome shotgun (WGS) entry which is preliminary data.</text>
</comment>
<name>A0A6H9WNH7_9MICO</name>
<evidence type="ECO:0000313" key="4">
    <source>
        <dbReference type="EMBL" id="KAB1649261.1"/>
    </source>
</evidence>
<feature type="transmembrane region" description="Helical" evidence="2">
    <location>
        <begin position="322"/>
        <end position="339"/>
    </location>
</feature>
<evidence type="ECO:0000256" key="2">
    <source>
        <dbReference type="SAM" id="Phobius"/>
    </source>
</evidence>
<keyword evidence="2" id="KW-0472">Membrane</keyword>
<feature type="transmembrane region" description="Helical" evidence="2">
    <location>
        <begin position="208"/>
        <end position="227"/>
    </location>
</feature>
<dbReference type="GO" id="GO:0016747">
    <property type="term" value="F:acyltransferase activity, transferring groups other than amino-acyl groups"/>
    <property type="evidence" value="ECO:0007669"/>
    <property type="project" value="InterPro"/>
</dbReference>
<feature type="transmembrane region" description="Helical" evidence="2">
    <location>
        <begin position="401"/>
        <end position="423"/>
    </location>
</feature>
<feature type="region of interest" description="Disordered" evidence="1">
    <location>
        <begin position="1"/>
        <end position="31"/>
    </location>
</feature>
<keyword evidence="4" id="KW-0012">Acyltransferase</keyword>
<protein>
    <submittedName>
        <fullName evidence="4">Acyltransferase</fullName>
    </submittedName>
</protein>
<feature type="transmembrane region" description="Helical" evidence="2">
    <location>
        <begin position="289"/>
        <end position="310"/>
    </location>
</feature>
<feature type="domain" description="Acyltransferase 3" evidence="3">
    <location>
        <begin position="71"/>
        <end position="418"/>
    </location>
</feature>
<accession>A0A6H9WNH7</accession>
<proteinExistence type="predicted"/>
<dbReference type="OrthoDB" id="8206682at2"/>
<keyword evidence="5" id="KW-1185">Reference proteome</keyword>
<feature type="compositionally biased region" description="Basic and acidic residues" evidence="1">
    <location>
        <begin position="7"/>
        <end position="16"/>
    </location>
</feature>